<evidence type="ECO:0000313" key="3">
    <source>
        <dbReference type="Proteomes" id="UP001628156"/>
    </source>
</evidence>
<gene>
    <name evidence="2" type="ORF">ENUP19_0257G0006</name>
</gene>
<sequence>MILYYVFALETSESDNSNDDYTNLITIIVMSVVFGSLIIVSIFVAIVLIVKQRKTKTDEYHSLD</sequence>
<feature type="transmembrane region" description="Helical" evidence="1">
    <location>
        <begin position="24"/>
        <end position="50"/>
    </location>
</feature>
<reference evidence="2 3" key="1">
    <citation type="journal article" date="2019" name="PLoS Negl. Trop. Dis.">
        <title>Whole genome sequencing of Entamoeba nuttalli reveals mammalian host-related molecular signatures and a novel octapeptide-repeat surface protein.</title>
        <authorList>
            <person name="Tanaka M."/>
            <person name="Makiuchi T."/>
            <person name="Komiyama T."/>
            <person name="Shiina T."/>
            <person name="Osaki K."/>
            <person name="Tachibana H."/>
        </authorList>
    </citation>
    <scope>NUCLEOTIDE SEQUENCE [LARGE SCALE GENOMIC DNA]</scope>
    <source>
        <strain evidence="2 3">P19-061405</strain>
    </source>
</reference>
<keyword evidence="1" id="KW-0472">Membrane</keyword>
<organism evidence="2 3">
    <name type="scientific">Entamoeba nuttalli</name>
    <dbReference type="NCBI Taxonomy" id="412467"/>
    <lineage>
        <taxon>Eukaryota</taxon>
        <taxon>Amoebozoa</taxon>
        <taxon>Evosea</taxon>
        <taxon>Archamoebae</taxon>
        <taxon>Mastigamoebida</taxon>
        <taxon>Entamoebidae</taxon>
        <taxon>Entamoeba</taxon>
    </lineage>
</organism>
<protein>
    <submittedName>
        <fullName evidence="2">Uncharacterized protein</fullName>
    </submittedName>
</protein>
<evidence type="ECO:0000256" key="1">
    <source>
        <dbReference type="SAM" id="Phobius"/>
    </source>
</evidence>
<dbReference type="EMBL" id="BAAFRS010000257">
    <property type="protein sequence ID" value="GAB1225581.1"/>
    <property type="molecule type" value="Genomic_DNA"/>
</dbReference>
<keyword evidence="1" id="KW-1133">Transmembrane helix</keyword>
<dbReference type="Proteomes" id="UP001628156">
    <property type="component" value="Unassembled WGS sequence"/>
</dbReference>
<comment type="caution">
    <text evidence="2">The sequence shown here is derived from an EMBL/GenBank/DDBJ whole genome shotgun (WGS) entry which is preliminary data.</text>
</comment>
<accession>A0ABQ0DRV0</accession>
<keyword evidence="1" id="KW-0812">Transmembrane</keyword>
<keyword evidence="3" id="KW-1185">Reference proteome</keyword>
<proteinExistence type="predicted"/>
<evidence type="ECO:0000313" key="2">
    <source>
        <dbReference type="EMBL" id="GAB1225581.1"/>
    </source>
</evidence>
<name>A0ABQ0DRV0_9EUKA</name>